<dbReference type="EC" id="3.6.4.13" evidence="7"/>
<evidence type="ECO:0000256" key="1">
    <source>
        <dbReference type="ARBA" id="ARBA00022741"/>
    </source>
</evidence>
<proteinExistence type="inferred from homology"/>
<dbReference type="InterPro" id="IPR027417">
    <property type="entry name" value="P-loop_NTPase"/>
</dbReference>
<keyword evidence="2 6" id="KW-0378">Hydrolase</keyword>
<dbReference type="OrthoDB" id="3370at2759"/>
<keyword evidence="1 6" id="KW-0547">Nucleotide-binding</keyword>
<evidence type="ECO:0000256" key="7">
    <source>
        <dbReference type="RuleBase" id="RU365068"/>
    </source>
</evidence>
<name>A0A286U9M1_9AGAM</name>
<dbReference type="CDD" id="cd18787">
    <property type="entry name" value="SF2_C_DEAD"/>
    <property type="match status" value="1"/>
</dbReference>
<dbReference type="InParanoid" id="A0A286U9M1"/>
<dbReference type="GO" id="GO:0003724">
    <property type="term" value="F:RNA helicase activity"/>
    <property type="evidence" value="ECO:0007669"/>
    <property type="project" value="UniProtKB-EC"/>
</dbReference>
<evidence type="ECO:0000256" key="4">
    <source>
        <dbReference type="ARBA" id="ARBA00022840"/>
    </source>
</evidence>
<evidence type="ECO:0000259" key="10">
    <source>
        <dbReference type="PROSITE" id="PS51194"/>
    </source>
</evidence>
<keyword evidence="4 6" id="KW-0067">ATP-binding</keyword>
<comment type="function">
    <text evidence="7">RNA helicase.</text>
</comment>
<comment type="domain">
    <text evidence="7">The Q motif is unique to and characteristic of the DEAD box family of RNA helicases and controls ATP binding and hydrolysis.</text>
</comment>
<dbReference type="Gene3D" id="3.40.50.300">
    <property type="entry name" value="P-loop containing nucleotide triphosphate hydrolases"/>
    <property type="match status" value="2"/>
</dbReference>
<evidence type="ECO:0000256" key="6">
    <source>
        <dbReference type="RuleBase" id="RU000492"/>
    </source>
</evidence>
<feature type="region of interest" description="Disordered" evidence="8">
    <location>
        <begin position="1"/>
        <end position="147"/>
    </location>
</feature>
<sequence>MSVAVPGSLSSLPKQGKTKAKARYLKRKKQRRKHKKAEAGHHKQSVTKTDSEDDAGDDEPESDDSSSSSEDIDNQEPTIKKLHNEQSSNAEKENLSEDVSGSESESEAESSEKDTHTSIPPQAASPTATPAFPSFPLPVAPDAPSKSALSLQGLDSALLAAELIDPSKTISVDALNAKHASISGGLPVVSEKTKKRLSELGILEFFAVQTALLPFLLPSARRSRALYCPYDPPRDVCVSAPTGSGKTLAYVIPIIEILSSRITTRLRALVVLPTRDLVLQVQETFEALNKGRGLKIGVATGQHSFSHEQSQLVYDTSGIHGGTSKVDILVCTPGRLIDHLNGTPGFTLQHLRFLVIDEADRLLAQSFQDWLAQVLSALRTKSQKEDNTNKLDNVLSEITSRYPAVSERLSVKSQIVDLPHHDAFAPLFVPHISTAFDDQKHVSCQKLLFSATLTRDPSRIAALGLRDPKYFVVQNAESIYHAVDGTNAAAAALGAEEFAMPSGLSEHYITMSSERKPLIMFYLVHQLGISNALVFTKSASSTARLVKLFGFFEEAYHDSMDVDGDETTKRRFIAQSYSSDLPPNERRTILEKFKKQEIDILVCSDLVARGLDIPHVTHVVSYDVPVDLRKYVHRAGRTARAGRTGDAWTLVEDQEARHFKQMMRSAGGTDDGKGRLKSIKRVRVNGSDLSGMEPSYDVALEKLKEAYSRNMS</sequence>
<dbReference type="GO" id="GO:0016787">
    <property type="term" value="F:hydrolase activity"/>
    <property type="evidence" value="ECO:0007669"/>
    <property type="project" value="UniProtKB-KW"/>
</dbReference>
<feature type="compositionally biased region" description="Basic residues" evidence="8">
    <location>
        <begin position="16"/>
        <end position="36"/>
    </location>
</feature>
<dbReference type="InterPro" id="IPR014001">
    <property type="entry name" value="Helicase_ATP-bd"/>
</dbReference>
<dbReference type="Pfam" id="PF00271">
    <property type="entry name" value="Helicase_C"/>
    <property type="match status" value="1"/>
</dbReference>
<keyword evidence="3 6" id="KW-0347">Helicase</keyword>
<evidence type="ECO:0000256" key="2">
    <source>
        <dbReference type="ARBA" id="ARBA00022801"/>
    </source>
</evidence>
<dbReference type="EMBL" id="NBII01000008">
    <property type="protein sequence ID" value="PAV16263.1"/>
    <property type="molecule type" value="Genomic_DNA"/>
</dbReference>
<comment type="caution">
    <text evidence="11">The sequence shown here is derived from an EMBL/GenBank/DDBJ whole genome shotgun (WGS) entry which is preliminary data.</text>
</comment>
<dbReference type="PROSITE" id="PS51194">
    <property type="entry name" value="HELICASE_CTER"/>
    <property type="match status" value="1"/>
</dbReference>
<dbReference type="InterPro" id="IPR001650">
    <property type="entry name" value="Helicase_C-like"/>
</dbReference>
<dbReference type="SMART" id="SM00487">
    <property type="entry name" value="DEXDc"/>
    <property type="match status" value="1"/>
</dbReference>
<dbReference type="SUPFAM" id="SSF52540">
    <property type="entry name" value="P-loop containing nucleoside triphosphate hydrolases"/>
    <property type="match status" value="1"/>
</dbReference>
<dbReference type="GO" id="GO:0005524">
    <property type="term" value="F:ATP binding"/>
    <property type="evidence" value="ECO:0007669"/>
    <property type="project" value="UniProtKB-UniRule"/>
</dbReference>
<comment type="catalytic activity">
    <reaction evidence="7">
        <text>ATP + H2O = ADP + phosphate + H(+)</text>
        <dbReference type="Rhea" id="RHEA:13065"/>
        <dbReference type="ChEBI" id="CHEBI:15377"/>
        <dbReference type="ChEBI" id="CHEBI:15378"/>
        <dbReference type="ChEBI" id="CHEBI:30616"/>
        <dbReference type="ChEBI" id="CHEBI:43474"/>
        <dbReference type="ChEBI" id="CHEBI:456216"/>
        <dbReference type="EC" id="3.6.4.13"/>
    </reaction>
</comment>
<dbReference type="PANTHER" id="PTHR24031">
    <property type="entry name" value="RNA HELICASE"/>
    <property type="match status" value="1"/>
</dbReference>
<feature type="compositionally biased region" description="Basic and acidic residues" evidence="8">
    <location>
        <begin position="78"/>
        <end position="95"/>
    </location>
</feature>
<dbReference type="CDD" id="cd17956">
    <property type="entry name" value="DEADc_DDX51"/>
    <property type="match status" value="1"/>
</dbReference>
<organism evidence="11 12">
    <name type="scientific">Pyrrhoderma noxium</name>
    <dbReference type="NCBI Taxonomy" id="2282107"/>
    <lineage>
        <taxon>Eukaryota</taxon>
        <taxon>Fungi</taxon>
        <taxon>Dikarya</taxon>
        <taxon>Basidiomycota</taxon>
        <taxon>Agaricomycotina</taxon>
        <taxon>Agaricomycetes</taxon>
        <taxon>Hymenochaetales</taxon>
        <taxon>Hymenochaetaceae</taxon>
        <taxon>Pyrrhoderma</taxon>
    </lineage>
</organism>
<dbReference type="AlphaFoldDB" id="A0A286U9M1"/>
<feature type="domain" description="Helicase C-terminal" evidence="10">
    <location>
        <begin position="503"/>
        <end position="690"/>
    </location>
</feature>
<reference evidence="11 12" key="1">
    <citation type="journal article" date="2017" name="Mol. Ecol.">
        <title>Comparative and population genomic landscape of Phellinus noxius: A hypervariable fungus causing root rot in trees.</title>
        <authorList>
            <person name="Chung C.L."/>
            <person name="Lee T.J."/>
            <person name="Akiba M."/>
            <person name="Lee H.H."/>
            <person name="Kuo T.H."/>
            <person name="Liu D."/>
            <person name="Ke H.M."/>
            <person name="Yokoi T."/>
            <person name="Roa M.B."/>
            <person name="Lu M.J."/>
            <person name="Chang Y.Y."/>
            <person name="Ann P.J."/>
            <person name="Tsai J.N."/>
            <person name="Chen C.Y."/>
            <person name="Tzean S.S."/>
            <person name="Ota Y."/>
            <person name="Hattori T."/>
            <person name="Sahashi N."/>
            <person name="Liou R.F."/>
            <person name="Kikuchi T."/>
            <person name="Tsai I.J."/>
        </authorList>
    </citation>
    <scope>NUCLEOTIDE SEQUENCE [LARGE SCALE GENOMIC DNA]</scope>
    <source>
        <strain evidence="11 12">FFPRI411160</strain>
    </source>
</reference>
<feature type="compositionally biased region" description="Acidic residues" evidence="8">
    <location>
        <begin position="51"/>
        <end position="74"/>
    </location>
</feature>
<dbReference type="SMART" id="SM00490">
    <property type="entry name" value="HELICc"/>
    <property type="match status" value="1"/>
</dbReference>
<dbReference type="GO" id="GO:0003723">
    <property type="term" value="F:RNA binding"/>
    <property type="evidence" value="ECO:0007669"/>
    <property type="project" value="UniProtKB-UniRule"/>
</dbReference>
<dbReference type="InterPro" id="IPR011545">
    <property type="entry name" value="DEAD/DEAH_box_helicase_dom"/>
</dbReference>
<protein>
    <recommendedName>
        <fullName evidence="7">ATP-dependent RNA helicase</fullName>
        <ecNumber evidence="7">3.6.4.13</ecNumber>
    </recommendedName>
</protein>
<dbReference type="Pfam" id="PF00270">
    <property type="entry name" value="DEAD"/>
    <property type="match status" value="1"/>
</dbReference>
<dbReference type="PROSITE" id="PS51192">
    <property type="entry name" value="HELICASE_ATP_BIND_1"/>
    <property type="match status" value="1"/>
</dbReference>
<evidence type="ECO:0000256" key="3">
    <source>
        <dbReference type="ARBA" id="ARBA00022806"/>
    </source>
</evidence>
<accession>A0A286U9M1</accession>
<feature type="compositionally biased region" description="Low complexity" evidence="8">
    <location>
        <begin position="120"/>
        <end position="132"/>
    </location>
</feature>
<dbReference type="Proteomes" id="UP000217199">
    <property type="component" value="Unassembled WGS sequence"/>
</dbReference>
<dbReference type="PROSITE" id="PS00039">
    <property type="entry name" value="DEAD_ATP_HELICASE"/>
    <property type="match status" value="1"/>
</dbReference>
<comment type="similarity">
    <text evidence="6">Belongs to the DEAD box helicase family.</text>
</comment>
<dbReference type="FunCoup" id="A0A286U9M1">
    <property type="interactions" value="702"/>
</dbReference>
<keyword evidence="12" id="KW-1185">Reference proteome</keyword>
<evidence type="ECO:0000256" key="5">
    <source>
        <dbReference type="ARBA" id="ARBA00022884"/>
    </source>
</evidence>
<evidence type="ECO:0000259" key="9">
    <source>
        <dbReference type="PROSITE" id="PS51192"/>
    </source>
</evidence>
<evidence type="ECO:0000256" key="8">
    <source>
        <dbReference type="SAM" id="MobiDB-lite"/>
    </source>
</evidence>
<feature type="domain" description="Helicase ATP-binding" evidence="9">
    <location>
        <begin position="227"/>
        <end position="471"/>
    </location>
</feature>
<dbReference type="InterPro" id="IPR000629">
    <property type="entry name" value="RNA-helicase_DEAD-box_CS"/>
</dbReference>
<keyword evidence="5 7" id="KW-0694">RNA-binding</keyword>
<evidence type="ECO:0000313" key="12">
    <source>
        <dbReference type="Proteomes" id="UP000217199"/>
    </source>
</evidence>
<dbReference type="STRING" id="2282107.A0A286U9M1"/>
<evidence type="ECO:0000313" key="11">
    <source>
        <dbReference type="EMBL" id="PAV16263.1"/>
    </source>
</evidence>
<gene>
    <name evidence="11" type="ORF">PNOK_0788300</name>
</gene>